<evidence type="ECO:0000313" key="21">
    <source>
        <dbReference type="Proteomes" id="UP000541535"/>
    </source>
</evidence>
<evidence type="ECO:0000256" key="13">
    <source>
        <dbReference type="ARBA" id="ARBA00022989"/>
    </source>
</evidence>
<keyword evidence="9" id="KW-0444">Lipid biosynthesis</keyword>
<evidence type="ECO:0000256" key="15">
    <source>
        <dbReference type="ARBA" id="ARBA00023136"/>
    </source>
</evidence>
<evidence type="ECO:0000256" key="17">
    <source>
        <dbReference type="ARBA" id="ARBA00023264"/>
    </source>
</evidence>
<accession>A0A7W5BFN2</accession>
<dbReference type="GO" id="GO:0016024">
    <property type="term" value="P:CDP-diacylglycerol biosynthetic process"/>
    <property type="evidence" value="ECO:0007669"/>
    <property type="project" value="UniProtKB-UniPathway"/>
</dbReference>
<keyword evidence="8" id="KW-1003">Cell membrane</keyword>
<keyword evidence="21" id="KW-1185">Reference proteome</keyword>
<evidence type="ECO:0000256" key="10">
    <source>
        <dbReference type="ARBA" id="ARBA00022679"/>
    </source>
</evidence>
<evidence type="ECO:0000313" key="20">
    <source>
        <dbReference type="EMBL" id="MBB3122267.1"/>
    </source>
</evidence>
<evidence type="ECO:0000256" key="3">
    <source>
        <dbReference type="ARBA" id="ARBA00005119"/>
    </source>
</evidence>
<evidence type="ECO:0000256" key="4">
    <source>
        <dbReference type="ARBA" id="ARBA00005189"/>
    </source>
</evidence>
<dbReference type="RefSeq" id="WP_183443931.1">
    <property type="nucleotide sequence ID" value="NZ_JACHXD010000026.1"/>
</dbReference>
<keyword evidence="12 18" id="KW-0548">Nucleotidyltransferase</keyword>
<dbReference type="InterPro" id="IPR000374">
    <property type="entry name" value="PC_trans"/>
</dbReference>
<comment type="similarity">
    <text evidence="5 18">Belongs to the CDS family.</text>
</comment>
<dbReference type="EMBL" id="JACHXD010000026">
    <property type="protein sequence ID" value="MBB3122267.1"/>
    <property type="molecule type" value="Genomic_DNA"/>
</dbReference>
<keyword evidence="11 18" id="KW-0812">Transmembrane</keyword>
<comment type="subcellular location">
    <subcellularLocation>
        <location evidence="2">Cell membrane</location>
        <topology evidence="2">Multi-pass membrane protein</topology>
    </subcellularLocation>
</comment>
<dbReference type="PANTHER" id="PTHR46382:SF1">
    <property type="entry name" value="PHOSPHATIDATE CYTIDYLYLTRANSFERASE"/>
    <property type="match status" value="1"/>
</dbReference>
<keyword evidence="17" id="KW-1208">Phospholipid metabolism</keyword>
<feature type="transmembrane region" description="Helical" evidence="19">
    <location>
        <begin position="78"/>
        <end position="99"/>
    </location>
</feature>
<dbReference type="Pfam" id="PF01148">
    <property type="entry name" value="CTP_transf_1"/>
    <property type="match status" value="1"/>
</dbReference>
<comment type="pathway">
    <text evidence="3 18">Phospholipid metabolism; CDP-diacylglycerol biosynthesis; CDP-diacylglycerol from sn-glycerol 3-phosphate: step 3/3.</text>
</comment>
<evidence type="ECO:0000256" key="5">
    <source>
        <dbReference type="ARBA" id="ARBA00010185"/>
    </source>
</evidence>
<keyword evidence="13 19" id="KW-1133">Transmembrane helix</keyword>
<keyword evidence="14" id="KW-0443">Lipid metabolism</keyword>
<comment type="catalytic activity">
    <reaction evidence="1 18">
        <text>a 1,2-diacyl-sn-glycero-3-phosphate + CTP + H(+) = a CDP-1,2-diacyl-sn-glycerol + diphosphate</text>
        <dbReference type="Rhea" id="RHEA:16229"/>
        <dbReference type="ChEBI" id="CHEBI:15378"/>
        <dbReference type="ChEBI" id="CHEBI:33019"/>
        <dbReference type="ChEBI" id="CHEBI:37563"/>
        <dbReference type="ChEBI" id="CHEBI:58332"/>
        <dbReference type="ChEBI" id="CHEBI:58608"/>
        <dbReference type="EC" id="2.7.7.41"/>
    </reaction>
</comment>
<evidence type="ECO:0000256" key="7">
    <source>
        <dbReference type="ARBA" id="ARBA00019373"/>
    </source>
</evidence>
<dbReference type="AlphaFoldDB" id="A0A7W5BFN2"/>
<dbReference type="GO" id="GO:0005886">
    <property type="term" value="C:plasma membrane"/>
    <property type="evidence" value="ECO:0007669"/>
    <property type="project" value="UniProtKB-SubCell"/>
</dbReference>
<organism evidence="20 21">
    <name type="scientific">Pseudoduganella violacea</name>
    <dbReference type="NCBI Taxonomy" id="1715466"/>
    <lineage>
        <taxon>Bacteria</taxon>
        <taxon>Pseudomonadati</taxon>
        <taxon>Pseudomonadota</taxon>
        <taxon>Betaproteobacteria</taxon>
        <taxon>Burkholderiales</taxon>
        <taxon>Oxalobacteraceae</taxon>
        <taxon>Telluria group</taxon>
        <taxon>Pseudoduganella</taxon>
    </lineage>
</organism>
<evidence type="ECO:0000256" key="6">
    <source>
        <dbReference type="ARBA" id="ARBA00012487"/>
    </source>
</evidence>
<evidence type="ECO:0000256" key="2">
    <source>
        <dbReference type="ARBA" id="ARBA00004651"/>
    </source>
</evidence>
<evidence type="ECO:0000256" key="8">
    <source>
        <dbReference type="ARBA" id="ARBA00022475"/>
    </source>
</evidence>
<keyword evidence="15 19" id="KW-0472">Membrane</keyword>
<proteinExistence type="inferred from homology"/>
<evidence type="ECO:0000256" key="9">
    <source>
        <dbReference type="ARBA" id="ARBA00022516"/>
    </source>
</evidence>
<feature type="transmembrane region" description="Helical" evidence="19">
    <location>
        <begin position="174"/>
        <end position="193"/>
    </location>
</feature>
<feature type="transmembrane region" description="Helical" evidence="19">
    <location>
        <begin position="135"/>
        <end position="153"/>
    </location>
</feature>
<evidence type="ECO:0000256" key="12">
    <source>
        <dbReference type="ARBA" id="ARBA00022695"/>
    </source>
</evidence>
<dbReference type="Proteomes" id="UP000541535">
    <property type="component" value="Unassembled WGS sequence"/>
</dbReference>
<dbReference type="PANTHER" id="PTHR46382">
    <property type="entry name" value="PHOSPHATIDATE CYTIDYLYLTRANSFERASE"/>
    <property type="match status" value="1"/>
</dbReference>
<feature type="transmembrane region" description="Helical" evidence="19">
    <location>
        <begin position="213"/>
        <end position="233"/>
    </location>
</feature>
<feature type="transmembrane region" description="Helical" evidence="19">
    <location>
        <begin position="111"/>
        <end position="129"/>
    </location>
</feature>
<name>A0A7W5BFN2_9BURK</name>
<evidence type="ECO:0000256" key="1">
    <source>
        <dbReference type="ARBA" id="ARBA00001698"/>
    </source>
</evidence>
<evidence type="ECO:0000256" key="19">
    <source>
        <dbReference type="SAM" id="Phobius"/>
    </source>
</evidence>
<dbReference type="EC" id="2.7.7.41" evidence="6 18"/>
<dbReference type="GO" id="GO:0004605">
    <property type="term" value="F:phosphatidate cytidylyltransferase activity"/>
    <property type="evidence" value="ECO:0007669"/>
    <property type="project" value="UniProtKB-EC"/>
</dbReference>
<protein>
    <recommendedName>
        <fullName evidence="7 18">Phosphatidate cytidylyltransferase</fullName>
        <ecNumber evidence="6 18">2.7.7.41</ecNumber>
    </recommendedName>
</protein>
<gene>
    <name evidence="20" type="ORF">FHS03_005364</name>
</gene>
<sequence>MLKTRIITALVLLAVLLPALFLNYFPVFAAVLAVFFAAAVWESFRLFGNKRPLLVAAFWTAAFAYTFLHAGGHSAAKFWLALSLLVWLLRFAPTLKFGLPPLDGMGNVMLSLIYAVTLVGCFVAILTLYLHSPTYLLSAMALVWIADIGAYFAGKAFGKRKLAPSISPGKSWEGAIGGWIAVLVLSALSIVLADSVPLLADTFAVKLQASMGWFKALAVLTVIVIASVVGDLFESQLKRRAGMKDSSTLLPGHGGVLDRIDALVPALPVAALVSAWL</sequence>
<reference evidence="20 21" key="1">
    <citation type="submission" date="2020-08" db="EMBL/GenBank/DDBJ databases">
        <title>Genomic Encyclopedia of Type Strains, Phase III (KMG-III): the genomes of soil and plant-associated and newly described type strains.</title>
        <authorList>
            <person name="Whitman W."/>
        </authorList>
    </citation>
    <scope>NUCLEOTIDE SEQUENCE [LARGE SCALE GENOMIC DNA]</scope>
    <source>
        <strain evidence="20 21">CECT 8897</strain>
    </source>
</reference>
<feature type="transmembrane region" description="Helical" evidence="19">
    <location>
        <begin position="12"/>
        <end position="41"/>
    </location>
</feature>
<evidence type="ECO:0000256" key="16">
    <source>
        <dbReference type="ARBA" id="ARBA00023209"/>
    </source>
</evidence>
<feature type="transmembrane region" description="Helical" evidence="19">
    <location>
        <begin position="53"/>
        <end position="72"/>
    </location>
</feature>
<keyword evidence="16" id="KW-0594">Phospholipid biosynthesis</keyword>
<evidence type="ECO:0000256" key="18">
    <source>
        <dbReference type="RuleBase" id="RU003938"/>
    </source>
</evidence>
<dbReference type="UniPathway" id="UPA00557">
    <property type="reaction ID" value="UER00614"/>
</dbReference>
<comment type="caution">
    <text evidence="20">The sequence shown here is derived from an EMBL/GenBank/DDBJ whole genome shotgun (WGS) entry which is preliminary data.</text>
</comment>
<evidence type="ECO:0000256" key="11">
    <source>
        <dbReference type="ARBA" id="ARBA00022692"/>
    </source>
</evidence>
<dbReference type="PROSITE" id="PS01315">
    <property type="entry name" value="CDS"/>
    <property type="match status" value="1"/>
</dbReference>
<keyword evidence="10 18" id="KW-0808">Transferase</keyword>
<comment type="pathway">
    <text evidence="4">Lipid metabolism.</text>
</comment>
<evidence type="ECO:0000256" key="14">
    <source>
        <dbReference type="ARBA" id="ARBA00023098"/>
    </source>
</evidence>